<gene>
    <name evidence="2" type="ORF">PT974_08851</name>
</gene>
<feature type="compositionally biased region" description="Basic and acidic residues" evidence="1">
    <location>
        <begin position="149"/>
        <end position="176"/>
    </location>
</feature>
<dbReference type="Proteomes" id="UP001338125">
    <property type="component" value="Unassembled WGS sequence"/>
</dbReference>
<dbReference type="EMBL" id="JAVFKD010000014">
    <property type="protein sequence ID" value="KAK5990582.1"/>
    <property type="molecule type" value="Genomic_DNA"/>
</dbReference>
<feature type="region of interest" description="Disordered" evidence="1">
    <location>
        <begin position="499"/>
        <end position="541"/>
    </location>
</feature>
<protein>
    <submittedName>
        <fullName evidence="2">Uncharacterized protein</fullName>
    </submittedName>
</protein>
<feature type="region of interest" description="Disordered" evidence="1">
    <location>
        <begin position="699"/>
        <end position="760"/>
    </location>
</feature>
<evidence type="ECO:0000256" key="1">
    <source>
        <dbReference type="SAM" id="MobiDB-lite"/>
    </source>
</evidence>
<feature type="compositionally biased region" description="Basic residues" evidence="1">
    <location>
        <begin position="185"/>
        <end position="197"/>
    </location>
</feature>
<accession>A0ABR0SEH2</accession>
<comment type="caution">
    <text evidence="2">The sequence shown here is derived from an EMBL/GenBank/DDBJ whole genome shotgun (WGS) entry which is preliminary data.</text>
</comment>
<feature type="compositionally biased region" description="Basic residues" evidence="1">
    <location>
        <begin position="742"/>
        <end position="751"/>
    </location>
</feature>
<feature type="region of interest" description="Disordered" evidence="1">
    <location>
        <begin position="289"/>
        <end position="385"/>
    </location>
</feature>
<feature type="compositionally biased region" description="Basic and acidic residues" evidence="1">
    <location>
        <begin position="424"/>
        <end position="433"/>
    </location>
</feature>
<keyword evidence="3" id="KW-1185">Reference proteome</keyword>
<reference evidence="2 3" key="1">
    <citation type="submission" date="2024-01" db="EMBL/GenBank/DDBJ databases">
        <title>Complete genome of Cladobotryum mycophilum ATHUM6906.</title>
        <authorList>
            <person name="Christinaki A.C."/>
            <person name="Myridakis A.I."/>
            <person name="Kouvelis V.N."/>
        </authorList>
    </citation>
    <scope>NUCLEOTIDE SEQUENCE [LARGE SCALE GENOMIC DNA]</scope>
    <source>
        <strain evidence="2 3">ATHUM6906</strain>
    </source>
</reference>
<feature type="region of interest" description="Disordered" evidence="1">
    <location>
        <begin position="97"/>
        <end position="203"/>
    </location>
</feature>
<feature type="compositionally biased region" description="Polar residues" evidence="1">
    <location>
        <begin position="505"/>
        <end position="514"/>
    </location>
</feature>
<evidence type="ECO:0000313" key="2">
    <source>
        <dbReference type="EMBL" id="KAK5990582.1"/>
    </source>
</evidence>
<feature type="compositionally biased region" description="Basic and acidic residues" evidence="1">
    <location>
        <begin position="114"/>
        <end position="131"/>
    </location>
</feature>
<feature type="region of interest" description="Disordered" evidence="1">
    <location>
        <begin position="406"/>
        <end position="433"/>
    </location>
</feature>
<proteinExistence type="predicted"/>
<name>A0ABR0SEH2_9HYPO</name>
<feature type="compositionally biased region" description="Polar residues" evidence="1">
    <location>
        <begin position="329"/>
        <end position="354"/>
    </location>
</feature>
<feature type="compositionally biased region" description="Basic and acidic residues" evidence="1">
    <location>
        <begin position="251"/>
        <end position="273"/>
    </location>
</feature>
<organism evidence="2 3">
    <name type="scientific">Cladobotryum mycophilum</name>
    <dbReference type="NCBI Taxonomy" id="491253"/>
    <lineage>
        <taxon>Eukaryota</taxon>
        <taxon>Fungi</taxon>
        <taxon>Dikarya</taxon>
        <taxon>Ascomycota</taxon>
        <taxon>Pezizomycotina</taxon>
        <taxon>Sordariomycetes</taxon>
        <taxon>Hypocreomycetidae</taxon>
        <taxon>Hypocreales</taxon>
        <taxon>Hypocreaceae</taxon>
        <taxon>Cladobotryum</taxon>
    </lineage>
</organism>
<evidence type="ECO:0000313" key="3">
    <source>
        <dbReference type="Proteomes" id="UP001338125"/>
    </source>
</evidence>
<feature type="compositionally biased region" description="Basic and acidic residues" evidence="1">
    <location>
        <begin position="289"/>
        <end position="301"/>
    </location>
</feature>
<feature type="compositionally biased region" description="Basic residues" evidence="1">
    <location>
        <begin position="1"/>
        <end position="18"/>
    </location>
</feature>
<feature type="region of interest" description="Disordered" evidence="1">
    <location>
        <begin position="1"/>
        <end position="77"/>
    </location>
</feature>
<feature type="compositionally biased region" description="Basic and acidic residues" evidence="1">
    <location>
        <begin position="721"/>
        <end position="741"/>
    </location>
</feature>
<feature type="region of interest" description="Disordered" evidence="1">
    <location>
        <begin position="243"/>
        <end position="276"/>
    </location>
</feature>
<sequence>MSHKAHLCSPKPKSKLHRQINDRDHTRPAPPYQIQPSSKSELVHSWLKQVPKPSHNDSLRDNHRHGAPKYDDRPSWHPHGLPLARIKTNHEELDYQSSDLFIKDRPESIPSSNKENHDKSATNFRHGNDPYKRKRRPVSAGPDLAASTTEEHLFEKQPRRKAREDRYQTRKERDNEGMVETVKISRSRKKHNSRKRGLQSSRDVMENFSSDAIAKRRITVSSLTHVVCVDSLAVTDLTFNDIPLPDENDLINEKQRPPKDRSKYQRRKEKELQEESDFFANIANRMVRKQESAISPKEKTRSAFSTVNPDIGQKPPLSDGPFRERTEDNNVNQTSSYLPIQSRQSESIVTQPASRLSHRKATQYHTTGDSNPAPRGVTSPSCISEATGQISPLDIPALRYQIPHHHTKEPNQEKRASQSPEQSPRLKETRVSKDVDIKTTNYEDKGVIVSPRLDRSRNIPPTRAHISSNFNKVYSRDASVQYDSFLTKSADVYQGETGLAIPTSAPDTSNNAAAQRNRHSRQTNDEPTPVISQNYPPRNRDVHPIQFVNATKDTPTEIKEAGGWYAPFYPGWSGGGRDGIPVATPSKSPPFPAYSPYQNVRPQNSYHTEIPDNPRMAKSSLCSPFPKQTQPITMGPSRSQGVLPSDALEARFSAREETMNEFIQRIEHETLAQAEEQSRINVEHRALEEGLRRNVSSNQYFGPVSHERNLYGHQDSGIPESEPKGPDDLDRELLQDEEYSKLLRRQQHRTHSRNDFKDADNTEMASFWRPNFLMRH</sequence>